<dbReference type="GO" id="GO:0005886">
    <property type="term" value="C:plasma membrane"/>
    <property type="evidence" value="ECO:0007669"/>
    <property type="project" value="UniProtKB-SubCell"/>
</dbReference>
<protein>
    <submittedName>
        <fullName evidence="7">Cytochrome c oxidase assembly protein</fullName>
    </submittedName>
</protein>
<evidence type="ECO:0000256" key="5">
    <source>
        <dbReference type="ARBA" id="ARBA00023136"/>
    </source>
</evidence>
<dbReference type="Proteomes" id="UP000474757">
    <property type="component" value="Unassembled WGS sequence"/>
</dbReference>
<dbReference type="Pfam" id="PF09678">
    <property type="entry name" value="Caa3_CtaG"/>
    <property type="match status" value="1"/>
</dbReference>
<keyword evidence="8" id="KW-1185">Reference proteome</keyword>
<evidence type="ECO:0000313" key="8">
    <source>
        <dbReference type="Proteomes" id="UP000474757"/>
    </source>
</evidence>
<reference evidence="7 8" key="1">
    <citation type="submission" date="2020-02" db="EMBL/GenBank/DDBJ databases">
        <title>Pseudoroseicyclus tamarix, sp. nov., isolated from offshore sediment of a Tamarix chinensis forest.</title>
        <authorList>
            <person name="Gai Y."/>
        </authorList>
    </citation>
    <scope>NUCLEOTIDE SEQUENCE [LARGE SCALE GENOMIC DNA]</scope>
    <source>
        <strain evidence="7 8">CLL3-39</strain>
    </source>
</reference>
<gene>
    <name evidence="7" type="ORF">GZA08_09315</name>
</gene>
<evidence type="ECO:0000256" key="1">
    <source>
        <dbReference type="ARBA" id="ARBA00004651"/>
    </source>
</evidence>
<feature type="transmembrane region" description="Helical" evidence="6">
    <location>
        <begin position="65"/>
        <end position="82"/>
    </location>
</feature>
<dbReference type="AlphaFoldDB" id="A0A6B2JIG7"/>
<evidence type="ECO:0000313" key="7">
    <source>
        <dbReference type="EMBL" id="NDV01163.1"/>
    </source>
</evidence>
<evidence type="ECO:0000256" key="3">
    <source>
        <dbReference type="ARBA" id="ARBA00022692"/>
    </source>
</evidence>
<feature type="transmembrane region" description="Helical" evidence="6">
    <location>
        <begin position="89"/>
        <end position="109"/>
    </location>
</feature>
<keyword evidence="3 6" id="KW-0812">Transmembrane</keyword>
<accession>A0A6B2JIG7</accession>
<feature type="transmembrane region" description="Helical" evidence="6">
    <location>
        <begin position="140"/>
        <end position="157"/>
    </location>
</feature>
<feature type="transmembrane region" description="Helical" evidence="6">
    <location>
        <begin position="169"/>
        <end position="189"/>
    </location>
</feature>
<organism evidence="7 8">
    <name type="scientific">Pseudoroseicyclus tamaricis</name>
    <dbReference type="NCBI Taxonomy" id="2705421"/>
    <lineage>
        <taxon>Bacteria</taxon>
        <taxon>Pseudomonadati</taxon>
        <taxon>Pseudomonadota</taxon>
        <taxon>Alphaproteobacteria</taxon>
        <taxon>Rhodobacterales</taxon>
        <taxon>Paracoccaceae</taxon>
        <taxon>Pseudoroseicyclus</taxon>
    </lineage>
</organism>
<dbReference type="EMBL" id="JAAGAB010000002">
    <property type="protein sequence ID" value="NDV01163.1"/>
    <property type="molecule type" value="Genomic_DNA"/>
</dbReference>
<keyword evidence="4 6" id="KW-1133">Transmembrane helix</keyword>
<feature type="transmembrane region" description="Helical" evidence="6">
    <location>
        <begin position="245"/>
        <end position="264"/>
    </location>
</feature>
<dbReference type="InterPro" id="IPR019108">
    <property type="entry name" value="Caa3_assmbl_CtaG-rel"/>
</dbReference>
<feature type="transmembrane region" description="Helical" evidence="6">
    <location>
        <begin position="201"/>
        <end position="225"/>
    </location>
</feature>
<name>A0A6B2JIG7_9RHOB</name>
<proteinExistence type="predicted"/>
<evidence type="ECO:0000256" key="2">
    <source>
        <dbReference type="ARBA" id="ARBA00022475"/>
    </source>
</evidence>
<keyword evidence="2" id="KW-1003">Cell membrane</keyword>
<evidence type="ECO:0000256" key="4">
    <source>
        <dbReference type="ARBA" id="ARBA00022989"/>
    </source>
</evidence>
<feature type="transmembrane region" description="Helical" evidence="6">
    <location>
        <begin position="115"/>
        <end position="133"/>
    </location>
</feature>
<evidence type="ECO:0000256" key="6">
    <source>
        <dbReference type="SAM" id="Phobius"/>
    </source>
</evidence>
<comment type="subcellular location">
    <subcellularLocation>
        <location evidence="1">Cell membrane</location>
        <topology evidence="1">Multi-pass membrane protein</topology>
    </subcellularLocation>
</comment>
<comment type="caution">
    <text evidence="7">The sequence shown here is derived from an EMBL/GenBank/DDBJ whole genome shotgun (WGS) entry which is preliminary data.</text>
</comment>
<sequence length="278" mass="29652">MAVPSPGGRKPRRGRNKKDSRPLAILCDGCATAVVNPAAGLRRRIRVNAIYCGAPPPPSDLWSRWNLDPVLIAALLVLAVALRRDRAALAGVGVLALAFISPLCALSSALFSARVVHHLLLVAVAAPLLAQALRGRRTESLALPTAISAAVLWAWHLPAAYDLALSNVAVYWLMQLTLVGTATWFWHAVLNGRASPVERMAFIIAGFAQMGMLGALLTFAPQQLYAAHVIAPFLWGITPLADQQLGGLIMWVPAGIPYAIAAGFQARQSWALLSREAA</sequence>
<keyword evidence="5 6" id="KW-0472">Membrane</keyword>